<name>A0A0R1WXQ2_9LACO</name>
<dbReference type="eggNOG" id="COG1307">
    <property type="taxonomic scope" value="Bacteria"/>
</dbReference>
<dbReference type="EMBL" id="AZGD01000037">
    <property type="protein sequence ID" value="KRM19635.1"/>
    <property type="molecule type" value="Genomic_DNA"/>
</dbReference>
<dbReference type="OrthoDB" id="9775494at2"/>
<dbReference type="Gene3D" id="3.30.1180.10">
    <property type="match status" value="1"/>
</dbReference>
<proteinExistence type="predicted"/>
<organism evidence="3 4">
    <name type="scientific">Ligilactobacillus hayakitensis DSM 18933 = JCM 14209</name>
    <dbReference type="NCBI Taxonomy" id="1423755"/>
    <lineage>
        <taxon>Bacteria</taxon>
        <taxon>Bacillati</taxon>
        <taxon>Bacillota</taxon>
        <taxon>Bacilli</taxon>
        <taxon>Lactobacillales</taxon>
        <taxon>Lactobacillaceae</taxon>
        <taxon>Ligilactobacillus</taxon>
    </lineage>
</organism>
<dbReference type="RefSeq" id="WP_025021774.1">
    <property type="nucleotide sequence ID" value="NZ_AZGD01000037.1"/>
</dbReference>
<dbReference type="PANTHER" id="PTHR33434">
    <property type="entry name" value="DEGV DOMAIN-CONTAINING PROTEIN DR_1986-RELATED"/>
    <property type="match status" value="1"/>
</dbReference>
<dbReference type="AlphaFoldDB" id="A0A0R1WXQ2"/>
<dbReference type="Gene3D" id="3.40.50.10170">
    <property type="match status" value="1"/>
</dbReference>
<dbReference type="GO" id="GO:0008289">
    <property type="term" value="F:lipid binding"/>
    <property type="evidence" value="ECO:0007669"/>
    <property type="project" value="UniProtKB-KW"/>
</dbReference>
<sequence>MKIAILTDSSAVIDENDVEKFNIHILEFNIGFEGGRYLEKQGMTQEMKREMLLENTSTPVIESVSDNELDSFFSDLKTQEYTDYIFITLANGISSFPKVLENYAKTSDLKIHVFDSYASGANQGYLVKLAAKKAAEGADVAAIIDHLKALRDNSATFLLSYGVNQLTKTGYMSNGHNSVSNRFLKPKTLMRFTNQGKLSMYKTHYREKSSYDELKAAIMPMYEKFGKKTQITLMGILNNKKYQEYEMHLNADFTDATIKVVEIPLSLAIFLGSKGIAVAVNEIFE</sequence>
<dbReference type="STRING" id="1423755.FC40_GL001486"/>
<keyword evidence="2" id="KW-0446">Lipid-binding</keyword>
<dbReference type="PATRIC" id="fig|1423755.3.peg.1575"/>
<dbReference type="PROSITE" id="PS51482">
    <property type="entry name" value="DEGV"/>
    <property type="match status" value="1"/>
</dbReference>
<evidence type="ECO:0000256" key="2">
    <source>
        <dbReference type="ARBA" id="ARBA00023121"/>
    </source>
</evidence>
<dbReference type="SUPFAM" id="SSF82549">
    <property type="entry name" value="DAK1/DegV-like"/>
    <property type="match status" value="1"/>
</dbReference>
<evidence type="ECO:0000313" key="4">
    <source>
        <dbReference type="Proteomes" id="UP000051054"/>
    </source>
</evidence>
<protein>
    <submittedName>
        <fullName evidence="3">EDD domain protein, DegV family</fullName>
    </submittedName>
</protein>
<dbReference type="Pfam" id="PF02645">
    <property type="entry name" value="DegV"/>
    <property type="match status" value="1"/>
</dbReference>
<dbReference type="PANTHER" id="PTHR33434:SF2">
    <property type="entry name" value="FATTY ACID-BINDING PROTEIN TM_1468"/>
    <property type="match status" value="1"/>
</dbReference>
<dbReference type="InterPro" id="IPR050270">
    <property type="entry name" value="DegV_domain_contain"/>
</dbReference>
<gene>
    <name evidence="3" type="ORF">FC40_GL001486</name>
</gene>
<keyword evidence="4" id="KW-1185">Reference proteome</keyword>
<reference evidence="3 4" key="1">
    <citation type="journal article" date="2015" name="Genome Announc.">
        <title>Expanding the biotechnology potential of lactobacilli through comparative genomics of 213 strains and associated genera.</title>
        <authorList>
            <person name="Sun Z."/>
            <person name="Harris H.M."/>
            <person name="McCann A."/>
            <person name="Guo C."/>
            <person name="Argimon S."/>
            <person name="Zhang W."/>
            <person name="Yang X."/>
            <person name="Jeffery I.B."/>
            <person name="Cooney J.C."/>
            <person name="Kagawa T.F."/>
            <person name="Liu W."/>
            <person name="Song Y."/>
            <person name="Salvetti E."/>
            <person name="Wrobel A."/>
            <person name="Rasinkangas P."/>
            <person name="Parkhill J."/>
            <person name="Rea M.C."/>
            <person name="O'Sullivan O."/>
            <person name="Ritari J."/>
            <person name="Douillard F.P."/>
            <person name="Paul Ross R."/>
            <person name="Yang R."/>
            <person name="Briner A.E."/>
            <person name="Felis G.E."/>
            <person name="de Vos W.M."/>
            <person name="Barrangou R."/>
            <person name="Klaenhammer T.R."/>
            <person name="Caufield P.W."/>
            <person name="Cui Y."/>
            <person name="Zhang H."/>
            <person name="O'Toole P.W."/>
        </authorList>
    </citation>
    <scope>NUCLEOTIDE SEQUENCE [LARGE SCALE GENOMIC DNA]</scope>
    <source>
        <strain evidence="3 4">DSM 18933</strain>
    </source>
</reference>
<evidence type="ECO:0000256" key="1">
    <source>
        <dbReference type="ARBA" id="ARBA00003238"/>
    </source>
</evidence>
<accession>A0A0R1WXQ2</accession>
<dbReference type="InterPro" id="IPR003797">
    <property type="entry name" value="DegV"/>
</dbReference>
<dbReference type="InterPro" id="IPR043168">
    <property type="entry name" value="DegV_C"/>
</dbReference>
<dbReference type="NCBIfam" id="TIGR00762">
    <property type="entry name" value="DegV"/>
    <property type="match status" value="1"/>
</dbReference>
<comment type="function">
    <text evidence="1">May bind long-chain fatty acids, such as palmitate, and may play a role in lipid transport or fatty acid metabolism.</text>
</comment>
<comment type="caution">
    <text evidence="3">The sequence shown here is derived from an EMBL/GenBank/DDBJ whole genome shotgun (WGS) entry which is preliminary data.</text>
</comment>
<dbReference type="Proteomes" id="UP000051054">
    <property type="component" value="Unassembled WGS sequence"/>
</dbReference>
<evidence type="ECO:0000313" key="3">
    <source>
        <dbReference type="EMBL" id="KRM19635.1"/>
    </source>
</evidence>